<dbReference type="Gene3D" id="3.30.2350.10">
    <property type="entry name" value="Pseudouridine synthase"/>
    <property type="match status" value="1"/>
</dbReference>
<evidence type="ECO:0000256" key="8">
    <source>
        <dbReference type="PROSITE-ProRule" id="PRU00182"/>
    </source>
</evidence>
<dbReference type="NCBIfam" id="NF008249">
    <property type="entry name" value="PRK11025.1"/>
    <property type="match status" value="1"/>
</dbReference>
<gene>
    <name evidence="11" type="ORF">SAMN02745746_01089</name>
</gene>
<evidence type="ECO:0000313" key="11">
    <source>
        <dbReference type="EMBL" id="SMF07087.1"/>
    </source>
</evidence>
<evidence type="ECO:0000256" key="9">
    <source>
        <dbReference type="RuleBase" id="RU362028"/>
    </source>
</evidence>
<dbReference type="GO" id="GO:0160141">
    <property type="term" value="F:23S rRNA pseudouridine(955/2504/2580) synthase activity"/>
    <property type="evidence" value="ECO:0007669"/>
    <property type="project" value="UniProtKB-EC"/>
</dbReference>
<proteinExistence type="inferred from homology"/>
<keyword evidence="12" id="KW-1185">Reference proteome</keyword>
<evidence type="ECO:0000256" key="6">
    <source>
        <dbReference type="ARBA" id="ARBA00023235"/>
    </source>
</evidence>
<dbReference type="GO" id="GO:0003723">
    <property type="term" value="F:RNA binding"/>
    <property type="evidence" value="ECO:0007669"/>
    <property type="project" value="UniProtKB-KW"/>
</dbReference>
<comment type="function">
    <text evidence="2">Responsible for synthesis of pseudouridine from uracil at positions 955, 2504 and 2580 in 23S ribosomal RNA.</text>
</comment>
<evidence type="ECO:0000256" key="7">
    <source>
        <dbReference type="PIRSR" id="PIRSR606225-1"/>
    </source>
</evidence>
<comment type="catalytic activity">
    <reaction evidence="1">
        <text>uridine(955/2504/2580) in 23S rRNA = pseudouridine(955/2504/2580) in 23S rRNA</text>
        <dbReference type="Rhea" id="RHEA:42528"/>
        <dbReference type="Rhea" id="RHEA-COMP:10099"/>
        <dbReference type="Rhea" id="RHEA-COMP:10100"/>
        <dbReference type="ChEBI" id="CHEBI:65314"/>
        <dbReference type="ChEBI" id="CHEBI:65315"/>
        <dbReference type="EC" id="5.4.99.24"/>
    </reaction>
</comment>
<dbReference type="NCBIfam" id="TIGR00005">
    <property type="entry name" value="rluA_subfam"/>
    <property type="match status" value="1"/>
</dbReference>
<dbReference type="EMBL" id="FXAG01000004">
    <property type="protein sequence ID" value="SMF07087.1"/>
    <property type="molecule type" value="Genomic_DNA"/>
</dbReference>
<dbReference type="InterPro" id="IPR050188">
    <property type="entry name" value="RluA_PseudoU_synthase"/>
</dbReference>
<protein>
    <recommendedName>
        <fullName evidence="9">Pseudouridine synthase</fullName>
        <ecNumber evidence="9">5.4.99.-</ecNumber>
    </recommendedName>
</protein>
<feature type="domain" description="RNA-binding S4" evidence="10">
    <location>
        <begin position="21"/>
        <end position="80"/>
    </location>
</feature>
<dbReference type="GO" id="GO:0000455">
    <property type="term" value="P:enzyme-directed rRNA pseudouridine synthesis"/>
    <property type="evidence" value="ECO:0007669"/>
    <property type="project" value="TreeGrafter"/>
</dbReference>
<accession>A0A1Y6BEE7</accession>
<dbReference type="CDD" id="cd02869">
    <property type="entry name" value="PseudoU_synth_RluA_like"/>
    <property type="match status" value="1"/>
</dbReference>
<evidence type="ECO:0000256" key="3">
    <source>
        <dbReference type="ARBA" id="ARBA00010876"/>
    </source>
</evidence>
<dbReference type="EC" id="5.4.99.-" evidence="9"/>
<dbReference type="InterPro" id="IPR006145">
    <property type="entry name" value="PsdUridine_synth_RsuA/RluA"/>
</dbReference>
<dbReference type="PANTHER" id="PTHR21600:SF92">
    <property type="entry name" value="RIBOSOMAL LARGE SUBUNIT PSEUDOURIDINE SYNTHASE C"/>
    <property type="match status" value="1"/>
</dbReference>
<reference evidence="12" key="1">
    <citation type="submission" date="2017-04" db="EMBL/GenBank/DDBJ databases">
        <authorList>
            <person name="Varghese N."/>
            <person name="Submissions S."/>
        </authorList>
    </citation>
    <scope>NUCLEOTIDE SEQUENCE [LARGE SCALE GENOMIC DNA]</scope>
    <source>
        <strain evidence="12">DSM 22618</strain>
    </source>
</reference>
<comment type="catalytic activity">
    <reaction evidence="9">
        <text>a uridine in RNA = a pseudouridine in RNA</text>
        <dbReference type="Rhea" id="RHEA:48348"/>
        <dbReference type="Rhea" id="RHEA-COMP:12068"/>
        <dbReference type="Rhea" id="RHEA-COMP:12069"/>
        <dbReference type="ChEBI" id="CHEBI:65314"/>
        <dbReference type="ChEBI" id="CHEBI:65315"/>
    </reaction>
</comment>
<dbReference type="RefSeq" id="WP_085275414.1">
    <property type="nucleotide sequence ID" value="NZ_FXAG01000004.1"/>
</dbReference>
<dbReference type="InterPro" id="IPR006225">
    <property type="entry name" value="PsdUridine_synth_RluC/D"/>
</dbReference>
<dbReference type="InterPro" id="IPR002942">
    <property type="entry name" value="S4_RNA-bd"/>
</dbReference>
<dbReference type="CDD" id="cd00165">
    <property type="entry name" value="S4"/>
    <property type="match status" value="1"/>
</dbReference>
<evidence type="ECO:0000256" key="4">
    <source>
        <dbReference type="ARBA" id="ARBA00022552"/>
    </source>
</evidence>
<evidence type="ECO:0000256" key="1">
    <source>
        <dbReference type="ARBA" id="ARBA00000381"/>
    </source>
</evidence>
<dbReference type="Gene3D" id="3.10.290.10">
    <property type="entry name" value="RNA-binding S4 domain"/>
    <property type="match status" value="1"/>
</dbReference>
<comment type="similarity">
    <text evidence="3 9">Belongs to the pseudouridine synthase RluA family.</text>
</comment>
<evidence type="ECO:0000313" key="12">
    <source>
        <dbReference type="Proteomes" id="UP000192920"/>
    </source>
</evidence>
<organism evidence="11 12">
    <name type="scientific">Pseudogulbenkiania subflava DSM 22618</name>
    <dbReference type="NCBI Taxonomy" id="1123014"/>
    <lineage>
        <taxon>Bacteria</taxon>
        <taxon>Pseudomonadati</taxon>
        <taxon>Pseudomonadota</taxon>
        <taxon>Betaproteobacteria</taxon>
        <taxon>Neisseriales</taxon>
        <taxon>Chromobacteriaceae</taxon>
        <taxon>Pseudogulbenkiania</taxon>
    </lineage>
</organism>
<dbReference type="PANTHER" id="PTHR21600">
    <property type="entry name" value="MITOCHONDRIAL RNA PSEUDOURIDINE SYNTHASE"/>
    <property type="match status" value="1"/>
</dbReference>
<dbReference type="Pfam" id="PF01479">
    <property type="entry name" value="S4"/>
    <property type="match status" value="1"/>
</dbReference>
<sequence>MTDIRKDSVTFYTVGEAESGQRIDNFLVRLLKGVPKSHIYRILRSGEVRVNKGRIDAAYRLQADDQIRLPPVRVAERQENDAPATTFPVIYEDNALLVIDKPAGVAVHGGSGVSFGVIEQLRKAYPEYRFLELVHRLDRETSGLLMLAKKRSALLKLHDMMRSSTPDKRYLALGVGRWQDDKHVKLPLFKFTNAEGERRVRVADNGQSAHTIFKVQERFADFTLVEARLRTGRTHQIRVHMAASGHPIAGDDKYGDAALNRELGRRGLRRMFLHAASLSLPHPLTGEPLSFQAPLPPELAHFLDSLRPHEQNV</sequence>
<evidence type="ECO:0000256" key="5">
    <source>
        <dbReference type="ARBA" id="ARBA00022884"/>
    </source>
</evidence>
<keyword evidence="4" id="KW-0698">rRNA processing</keyword>
<keyword evidence="5 8" id="KW-0694">RNA-binding</keyword>
<dbReference type="PROSITE" id="PS01129">
    <property type="entry name" value="PSI_RLU"/>
    <property type="match status" value="1"/>
</dbReference>
<dbReference type="STRING" id="1123014.SAMN02745746_01089"/>
<dbReference type="Proteomes" id="UP000192920">
    <property type="component" value="Unassembled WGS sequence"/>
</dbReference>
<dbReference type="InterPro" id="IPR020103">
    <property type="entry name" value="PsdUridine_synth_cat_dom_sf"/>
</dbReference>
<dbReference type="SUPFAM" id="SSF55174">
    <property type="entry name" value="Alpha-L RNA-binding motif"/>
    <property type="match status" value="1"/>
</dbReference>
<dbReference type="SMART" id="SM00363">
    <property type="entry name" value="S4"/>
    <property type="match status" value="1"/>
</dbReference>
<feature type="active site" evidence="7">
    <location>
        <position position="138"/>
    </location>
</feature>
<evidence type="ECO:0000256" key="2">
    <source>
        <dbReference type="ARBA" id="ARBA00002876"/>
    </source>
</evidence>
<dbReference type="InterPro" id="IPR006224">
    <property type="entry name" value="PsdUridine_synth_RluA-like_CS"/>
</dbReference>
<name>A0A1Y6BEE7_9NEIS</name>
<dbReference type="AlphaFoldDB" id="A0A1Y6BEE7"/>
<dbReference type="InterPro" id="IPR036986">
    <property type="entry name" value="S4_RNA-bd_sf"/>
</dbReference>
<keyword evidence="6 9" id="KW-0413">Isomerase</keyword>
<dbReference type="SUPFAM" id="SSF55120">
    <property type="entry name" value="Pseudouridine synthase"/>
    <property type="match status" value="1"/>
</dbReference>
<dbReference type="Pfam" id="PF00849">
    <property type="entry name" value="PseudoU_synth_2"/>
    <property type="match status" value="1"/>
</dbReference>
<evidence type="ECO:0000259" key="10">
    <source>
        <dbReference type="SMART" id="SM00363"/>
    </source>
</evidence>
<dbReference type="PROSITE" id="PS50889">
    <property type="entry name" value="S4"/>
    <property type="match status" value="1"/>
</dbReference>